<dbReference type="InterPro" id="IPR046960">
    <property type="entry name" value="PPR_At4g14850-like_plant"/>
</dbReference>
<name>A0A821U8Y3_9BILA</name>
<evidence type="ECO:0000313" key="3">
    <source>
        <dbReference type="Proteomes" id="UP000663838"/>
    </source>
</evidence>
<organism evidence="2 3">
    <name type="scientific">Rotaria socialis</name>
    <dbReference type="NCBI Taxonomy" id="392032"/>
    <lineage>
        <taxon>Eukaryota</taxon>
        <taxon>Metazoa</taxon>
        <taxon>Spiralia</taxon>
        <taxon>Gnathifera</taxon>
        <taxon>Rotifera</taxon>
        <taxon>Eurotatoria</taxon>
        <taxon>Bdelloidea</taxon>
        <taxon>Philodinida</taxon>
        <taxon>Philodinidae</taxon>
        <taxon>Rotaria</taxon>
    </lineage>
</organism>
<comment type="caution">
    <text evidence="2">The sequence shown here is derived from an EMBL/GenBank/DDBJ whole genome shotgun (WGS) entry which is preliminary data.</text>
</comment>
<accession>A0A821U8Y3</accession>
<dbReference type="Gene3D" id="1.25.40.10">
    <property type="entry name" value="Tetratricopeptide repeat domain"/>
    <property type="match status" value="5"/>
</dbReference>
<dbReference type="Pfam" id="PF01535">
    <property type="entry name" value="PPR"/>
    <property type="match status" value="8"/>
</dbReference>
<dbReference type="InterPro" id="IPR011990">
    <property type="entry name" value="TPR-like_helical_dom_sf"/>
</dbReference>
<dbReference type="NCBIfam" id="TIGR00756">
    <property type="entry name" value="PPR"/>
    <property type="match status" value="3"/>
</dbReference>
<dbReference type="Pfam" id="PF13041">
    <property type="entry name" value="PPR_2"/>
    <property type="match status" value="1"/>
</dbReference>
<dbReference type="GO" id="GO:0009451">
    <property type="term" value="P:RNA modification"/>
    <property type="evidence" value="ECO:0007669"/>
    <property type="project" value="InterPro"/>
</dbReference>
<evidence type="ECO:0000313" key="2">
    <source>
        <dbReference type="EMBL" id="CAF4885907.1"/>
    </source>
</evidence>
<evidence type="ECO:0000256" key="1">
    <source>
        <dbReference type="PROSITE-ProRule" id="PRU00708"/>
    </source>
</evidence>
<proteinExistence type="predicted"/>
<dbReference type="AlphaFoldDB" id="A0A821U8Y3"/>
<gene>
    <name evidence="2" type="ORF">TOA249_LOCUS29620</name>
</gene>
<sequence>MNHFMPIKFINYRVTSMKVFIKSSSTVQSKFDLGNEMKSFNDKKQFKKALDLFDKHTKNNIEMHSSLVITQALKACTHIKDVQRGSDIHRLISSRTQHDFHILASLLHFYMQCGNVRNAELLFNETKKKTLATYGAMMKGCIKNNMPNQAIDLFYKIENPDKIIIMFVFNACASLGTSEALDLTKKTLEKMPKTFYSDSYILCSVLDALMTCGDVKYAESIYNSSTNKTLPMYGAMMKGYLENNDPEKAIELFKQITDPSEVVFNLYFNACASLGTNALMKCGDVKYAESIYNSSTNKTLPMYGAMMKGYIKNNSPGKAIHLFKQIEKPSEVNLIVFFNACAQLRTQEALSLVKQTVKKMPKSYYLNSRLLTSLLDALIKCGDSSSGEILFSKMKKSIENYGNLMSGFNKENNPEKTLDLFNKMKNDGIQANVVIYLCLIKALSRIGDYSISISIIKQMPDSFFHDNQIQTALIDMWGKIGYMDKAKEIFEKNLQPDQAMHNLMIHGYGLNGKSVEAIQHYHRLPKDFIDEITNISVLNACSHSGLIDEACSIFQSIRNKTETIYSAMIDCFSRGSFFEEAQKLIDEYEHSHPPSVSMYIFLLVRPKLK</sequence>
<protein>
    <recommendedName>
        <fullName evidence="4">Pentatricopeptide repeat-containing protein</fullName>
    </recommendedName>
</protein>
<dbReference type="Proteomes" id="UP000663838">
    <property type="component" value="Unassembled WGS sequence"/>
</dbReference>
<evidence type="ECO:0008006" key="4">
    <source>
        <dbReference type="Google" id="ProtNLM"/>
    </source>
</evidence>
<dbReference type="PROSITE" id="PS51375">
    <property type="entry name" value="PPR"/>
    <property type="match status" value="1"/>
</dbReference>
<dbReference type="PANTHER" id="PTHR47926">
    <property type="entry name" value="PENTATRICOPEPTIDE REPEAT-CONTAINING PROTEIN"/>
    <property type="match status" value="1"/>
</dbReference>
<dbReference type="GO" id="GO:0003723">
    <property type="term" value="F:RNA binding"/>
    <property type="evidence" value="ECO:0007669"/>
    <property type="project" value="InterPro"/>
</dbReference>
<dbReference type="InterPro" id="IPR002885">
    <property type="entry name" value="PPR_rpt"/>
</dbReference>
<feature type="repeat" description="PPR" evidence="1">
    <location>
        <begin position="397"/>
        <end position="431"/>
    </location>
</feature>
<reference evidence="2" key="1">
    <citation type="submission" date="2021-02" db="EMBL/GenBank/DDBJ databases">
        <authorList>
            <person name="Nowell W R."/>
        </authorList>
    </citation>
    <scope>NUCLEOTIDE SEQUENCE</scope>
</reference>
<dbReference type="EMBL" id="CAJOBS010004678">
    <property type="protein sequence ID" value="CAF4885907.1"/>
    <property type="molecule type" value="Genomic_DNA"/>
</dbReference>
<dbReference type="SUPFAM" id="SSF81901">
    <property type="entry name" value="HCP-like"/>
    <property type="match status" value="1"/>
</dbReference>
<dbReference type="PANTHER" id="PTHR47926:SF382">
    <property type="entry name" value="PENTACOTRIPEPTIDE-REPEAT REGION OF PRORP DOMAIN-CONTAINING PROTEIN"/>
    <property type="match status" value="1"/>
</dbReference>